<feature type="compositionally biased region" description="Basic and acidic residues" evidence="5">
    <location>
        <begin position="313"/>
        <end position="325"/>
    </location>
</feature>
<dbReference type="InterPro" id="IPR011247">
    <property type="entry name" value="Chemotax_prot-Glu_Me-esterase"/>
</dbReference>
<dbReference type="InterPro" id="IPR000673">
    <property type="entry name" value="Sig_transdc_resp-reg_Me-estase"/>
</dbReference>
<feature type="region of interest" description="Disordered" evidence="5">
    <location>
        <begin position="1"/>
        <end position="27"/>
    </location>
</feature>
<dbReference type="PANTHER" id="PTHR42872">
    <property type="entry name" value="PROTEIN-GLUTAMATE METHYLESTERASE/PROTEIN-GLUTAMINE GLUTAMINASE"/>
    <property type="match status" value="1"/>
</dbReference>
<dbReference type="EMBL" id="BAAANC010000002">
    <property type="protein sequence ID" value="GAA1534368.1"/>
    <property type="molecule type" value="Genomic_DNA"/>
</dbReference>
<dbReference type="EC" id="3.1.1.61" evidence="2"/>
<gene>
    <name evidence="7" type="ORF">GCM10009741_40930</name>
</gene>
<feature type="active site" evidence="4">
    <location>
        <position position="41"/>
    </location>
</feature>
<feature type="active site" evidence="4">
    <location>
        <position position="68"/>
    </location>
</feature>
<evidence type="ECO:0000313" key="7">
    <source>
        <dbReference type="EMBL" id="GAA1534368.1"/>
    </source>
</evidence>
<dbReference type="Gene3D" id="3.40.50.180">
    <property type="entry name" value="Methylesterase CheB, C-terminal domain"/>
    <property type="match status" value="1"/>
</dbReference>
<evidence type="ECO:0000256" key="3">
    <source>
        <dbReference type="ARBA" id="ARBA00048267"/>
    </source>
</evidence>
<accession>A0ABP4M0E1</accession>
<evidence type="ECO:0000256" key="2">
    <source>
        <dbReference type="ARBA" id="ARBA00039140"/>
    </source>
</evidence>
<dbReference type="InterPro" id="IPR035909">
    <property type="entry name" value="CheB_C"/>
</dbReference>
<evidence type="ECO:0000313" key="8">
    <source>
        <dbReference type="Proteomes" id="UP001500363"/>
    </source>
</evidence>
<keyword evidence="1 4" id="KW-0378">Hydrolase</keyword>
<feature type="region of interest" description="Disordered" evidence="5">
    <location>
        <begin position="313"/>
        <end position="332"/>
    </location>
</feature>
<dbReference type="PANTHER" id="PTHR42872:SF6">
    <property type="entry name" value="PROTEIN-GLUTAMATE METHYLESTERASE_PROTEIN-GLUTAMINE GLUTAMINASE"/>
    <property type="match status" value="1"/>
</dbReference>
<dbReference type="PIRSF" id="PIRSF036461">
    <property type="entry name" value="Chmtx_methlestr"/>
    <property type="match status" value="1"/>
</dbReference>
<keyword evidence="4" id="KW-0145">Chemotaxis</keyword>
<keyword evidence="8" id="KW-1185">Reference proteome</keyword>
<comment type="caution">
    <text evidence="7">The sequence shown here is derived from an EMBL/GenBank/DDBJ whole genome shotgun (WGS) entry which is preliminary data.</text>
</comment>
<dbReference type="CDD" id="cd16433">
    <property type="entry name" value="CheB"/>
    <property type="match status" value="1"/>
</dbReference>
<sequence length="359" mass="36205">MAAGNDLAGVHEPPGDEQGGRLPAMNPSPGTYRDLVVIGASAGGVEALRSLVAGLPADLPAAVLVVLHLPAGGSSVLGSILDDAGPLPSAAAEHGTPITSGHLYVAPPDHHLLVEGDCTVLSDGPTESGHRPAVNTLFRSAALARGPLVVGVVLSGVLDDGAAGLAAIRSSGGLAIVQDPDDAAYRGMPDSALATAGADHVLPAAAIGEQLARLLAVPVELPASDGPGAMLRYQEALGSLPESVTQAAGLVCPDCGRALSAPAGDLEGFRCQAGHAWSADALLATADHRMQAALWTALRSLDEKTALARQLEDTARGHGNEDRAQRYVASGQETDAAARLIRARLTTDPAETTKDGDPG</sequence>
<feature type="domain" description="CheB-type methylesterase" evidence="6">
    <location>
        <begin position="29"/>
        <end position="218"/>
    </location>
</feature>
<proteinExistence type="predicted"/>
<dbReference type="SUPFAM" id="SSF52738">
    <property type="entry name" value="Methylesterase CheB, C-terminal domain"/>
    <property type="match status" value="1"/>
</dbReference>
<dbReference type="PROSITE" id="PS50122">
    <property type="entry name" value="CHEB"/>
    <property type="match status" value="1"/>
</dbReference>
<protein>
    <recommendedName>
        <fullName evidence="2">protein-glutamate methylesterase</fullName>
        <ecNumber evidence="2">3.1.1.61</ecNumber>
    </recommendedName>
</protein>
<dbReference type="Pfam" id="PF01339">
    <property type="entry name" value="CheB_methylest"/>
    <property type="match status" value="1"/>
</dbReference>
<evidence type="ECO:0000259" key="6">
    <source>
        <dbReference type="PROSITE" id="PS50122"/>
    </source>
</evidence>
<dbReference type="Proteomes" id="UP001500363">
    <property type="component" value="Unassembled WGS sequence"/>
</dbReference>
<evidence type="ECO:0000256" key="5">
    <source>
        <dbReference type="SAM" id="MobiDB-lite"/>
    </source>
</evidence>
<reference evidence="8" key="1">
    <citation type="journal article" date="2019" name="Int. J. Syst. Evol. Microbiol.">
        <title>The Global Catalogue of Microorganisms (GCM) 10K type strain sequencing project: providing services to taxonomists for standard genome sequencing and annotation.</title>
        <authorList>
            <consortium name="The Broad Institute Genomics Platform"/>
            <consortium name="The Broad Institute Genome Sequencing Center for Infectious Disease"/>
            <person name="Wu L."/>
            <person name="Ma J."/>
        </authorList>
    </citation>
    <scope>NUCLEOTIDE SEQUENCE [LARGE SCALE GENOMIC DNA]</scope>
    <source>
        <strain evidence="8">JCM 14303</strain>
    </source>
</reference>
<organism evidence="7 8">
    <name type="scientific">Kribbella lupini</name>
    <dbReference type="NCBI Taxonomy" id="291602"/>
    <lineage>
        <taxon>Bacteria</taxon>
        <taxon>Bacillati</taxon>
        <taxon>Actinomycetota</taxon>
        <taxon>Actinomycetes</taxon>
        <taxon>Propionibacteriales</taxon>
        <taxon>Kribbellaceae</taxon>
        <taxon>Kribbella</taxon>
    </lineage>
</organism>
<name>A0ABP4M0E1_9ACTN</name>
<comment type="catalytic activity">
    <reaction evidence="3">
        <text>[protein]-L-glutamate 5-O-methyl ester + H2O = L-glutamyl-[protein] + methanol + H(+)</text>
        <dbReference type="Rhea" id="RHEA:23236"/>
        <dbReference type="Rhea" id="RHEA-COMP:10208"/>
        <dbReference type="Rhea" id="RHEA-COMP:10311"/>
        <dbReference type="ChEBI" id="CHEBI:15377"/>
        <dbReference type="ChEBI" id="CHEBI:15378"/>
        <dbReference type="ChEBI" id="CHEBI:17790"/>
        <dbReference type="ChEBI" id="CHEBI:29973"/>
        <dbReference type="ChEBI" id="CHEBI:82795"/>
        <dbReference type="EC" id="3.1.1.61"/>
    </reaction>
</comment>
<evidence type="ECO:0000256" key="4">
    <source>
        <dbReference type="PROSITE-ProRule" id="PRU00050"/>
    </source>
</evidence>
<feature type="active site" evidence="4">
    <location>
        <position position="160"/>
    </location>
</feature>
<evidence type="ECO:0000256" key="1">
    <source>
        <dbReference type="ARBA" id="ARBA00022801"/>
    </source>
</evidence>